<name>A0A3S9VXE6_9BACT</name>
<dbReference type="EMBL" id="CP032819">
    <property type="protein sequence ID" value="AZS31205.1"/>
    <property type="molecule type" value="Genomic_DNA"/>
</dbReference>
<evidence type="ECO:0000313" key="1">
    <source>
        <dbReference type="EMBL" id="AZS31205.1"/>
    </source>
</evidence>
<evidence type="ECO:0000313" key="2">
    <source>
        <dbReference type="Proteomes" id="UP000270673"/>
    </source>
</evidence>
<gene>
    <name evidence="1" type="ORF">D8S85_17685</name>
</gene>
<organism evidence="1 2">
    <name type="scientific">Butyricimonas faecalis</name>
    <dbReference type="NCBI Taxonomy" id="2093856"/>
    <lineage>
        <taxon>Bacteria</taxon>
        <taxon>Pseudomonadati</taxon>
        <taxon>Bacteroidota</taxon>
        <taxon>Bacteroidia</taxon>
        <taxon>Bacteroidales</taxon>
        <taxon>Odoribacteraceae</taxon>
        <taxon>Butyricimonas</taxon>
    </lineage>
</organism>
<reference evidence="1 2" key="1">
    <citation type="submission" date="2018-10" db="EMBL/GenBank/DDBJ databases">
        <title>Butyricimonas faecalis sp. nov., isolated from human faeces and emended description of the genus Butyricimonas.</title>
        <authorList>
            <person name="Le Roy T."/>
            <person name="Van der Smissen P."/>
            <person name="Paquot A."/>
            <person name="Delzenne N."/>
            <person name="Muccioli G."/>
            <person name="Collet J.-F."/>
            <person name="Cani P.D."/>
        </authorList>
    </citation>
    <scope>NUCLEOTIDE SEQUENCE [LARGE SCALE GENOMIC DNA]</scope>
    <source>
        <strain evidence="1 2">H184</strain>
    </source>
</reference>
<protein>
    <submittedName>
        <fullName evidence="1">Uncharacterized protein</fullName>
    </submittedName>
</protein>
<dbReference type="KEGG" id="buy:D8S85_17685"/>
<dbReference type="AlphaFoldDB" id="A0A3S9VXE6"/>
<dbReference type="Proteomes" id="UP000270673">
    <property type="component" value="Chromosome"/>
</dbReference>
<accession>A0A3S9VXE6</accession>
<keyword evidence="2" id="KW-1185">Reference proteome</keyword>
<proteinExistence type="predicted"/>
<sequence>MVVYTSNSQSFGRVDWCKAYQKWSTWCGHATVEMLSCGMVLQEESATFHGIFHLDGPFHLNCFDASYDPFFKYCVIDAGVTPWELLDIITYYNGEKHFAEERFHVVATFDQIFGISKSSAEINMNIPTALCILSLKHVVLLLGFDRVLLNGEYVIKLRVINPATGTIQYAERNIRDISDLLVIAKIS</sequence>